<dbReference type="WBParaSite" id="SCUD_0001724501-mRNA-1">
    <property type="protein sequence ID" value="SCUD_0001724501-mRNA-1"/>
    <property type="gene ID" value="SCUD_0001724501"/>
</dbReference>
<organism evidence="3">
    <name type="scientific">Schistosoma curassoni</name>
    <dbReference type="NCBI Taxonomy" id="6186"/>
    <lineage>
        <taxon>Eukaryota</taxon>
        <taxon>Metazoa</taxon>
        <taxon>Spiralia</taxon>
        <taxon>Lophotrochozoa</taxon>
        <taxon>Platyhelminthes</taxon>
        <taxon>Trematoda</taxon>
        <taxon>Digenea</taxon>
        <taxon>Strigeidida</taxon>
        <taxon>Schistosomatoidea</taxon>
        <taxon>Schistosomatidae</taxon>
        <taxon>Schistosoma</taxon>
    </lineage>
</organism>
<dbReference type="Proteomes" id="UP000279833">
    <property type="component" value="Unassembled WGS sequence"/>
</dbReference>
<dbReference type="EMBL" id="UZAK01039551">
    <property type="protein sequence ID" value="VDP63147.1"/>
    <property type="molecule type" value="Genomic_DNA"/>
</dbReference>
<protein>
    <submittedName>
        <fullName evidence="3">DUF4806 domain-containing protein</fullName>
    </submittedName>
</protein>
<gene>
    <name evidence="1" type="ORF">SCUD_LOCUS17241</name>
</gene>
<reference evidence="3" key="1">
    <citation type="submission" date="2016-06" db="UniProtKB">
        <authorList>
            <consortium name="WormBaseParasite"/>
        </authorList>
    </citation>
    <scope>IDENTIFICATION</scope>
</reference>
<evidence type="ECO:0000313" key="1">
    <source>
        <dbReference type="EMBL" id="VDP63147.1"/>
    </source>
</evidence>
<sequence length="89" mass="9893">MGREELVRLLFVEELVAGPVREHFLRSPPVDTADLKRTALRFLAADKLANSSDAHRPSVMTVERATGSSGLKSFQRATAVTCLLDYSYR</sequence>
<name>A0A183KQA7_9TREM</name>
<evidence type="ECO:0000313" key="3">
    <source>
        <dbReference type="WBParaSite" id="SCUD_0001724501-mRNA-1"/>
    </source>
</evidence>
<accession>A0A183KQA7</accession>
<keyword evidence="2" id="KW-1185">Reference proteome</keyword>
<evidence type="ECO:0000313" key="2">
    <source>
        <dbReference type="Proteomes" id="UP000279833"/>
    </source>
</evidence>
<reference evidence="1 2" key="2">
    <citation type="submission" date="2018-11" db="EMBL/GenBank/DDBJ databases">
        <authorList>
            <consortium name="Pathogen Informatics"/>
        </authorList>
    </citation>
    <scope>NUCLEOTIDE SEQUENCE [LARGE SCALE GENOMIC DNA]</scope>
    <source>
        <strain evidence="1">Dakar</strain>
        <strain evidence="2">Dakar, Senegal</strain>
    </source>
</reference>
<dbReference type="AlphaFoldDB" id="A0A183KQA7"/>
<proteinExistence type="predicted"/>